<reference evidence="2 3" key="1">
    <citation type="journal article" date="2006" name="Science">
        <title>Phytophthora genome sequences uncover evolutionary origins and mechanisms of pathogenesis.</title>
        <authorList>
            <person name="Tyler B.M."/>
            <person name="Tripathy S."/>
            <person name="Zhang X."/>
            <person name="Dehal P."/>
            <person name="Jiang R.H."/>
            <person name="Aerts A."/>
            <person name="Arredondo F.D."/>
            <person name="Baxter L."/>
            <person name="Bensasson D."/>
            <person name="Beynon J.L."/>
            <person name="Chapman J."/>
            <person name="Damasceno C.M."/>
            <person name="Dorrance A.E."/>
            <person name="Dou D."/>
            <person name="Dickerman A.W."/>
            <person name="Dubchak I.L."/>
            <person name="Garbelotto M."/>
            <person name="Gijzen M."/>
            <person name="Gordon S.G."/>
            <person name="Govers F."/>
            <person name="Grunwald N.J."/>
            <person name="Huang W."/>
            <person name="Ivors K.L."/>
            <person name="Jones R.W."/>
            <person name="Kamoun S."/>
            <person name="Krampis K."/>
            <person name="Lamour K.H."/>
            <person name="Lee M.K."/>
            <person name="McDonald W.H."/>
            <person name="Medina M."/>
            <person name="Meijer H.J."/>
            <person name="Nordberg E.K."/>
            <person name="Maclean D.J."/>
            <person name="Ospina-Giraldo M.D."/>
            <person name="Morris P.F."/>
            <person name="Phuntumart V."/>
            <person name="Putnam N.H."/>
            <person name="Rash S."/>
            <person name="Rose J.K."/>
            <person name="Sakihama Y."/>
            <person name="Salamov A.A."/>
            <person name="Savidor A."/>
            <person name="Scheuring C.F."/>
            <person name="Smith B.M."/>
            <person name="Sobral B.W."/>
            <person name="Terry A."/>
            <person name="Torto-Alalibo T.A."/>
            <person name="Win J."/>
            <person name="Xu Z."/>
            <person name="Zhang H."/>
            <person name="Grigoriev I.V."/>
            <person name="Rokhsar D.S."/>
            <person name="Boore J.L."/>
        </authorList>
    </citation>
    <scope>NUCLEOTIDE SEQUENCE [LARGE SCALE GENOMIC DNA]</scope>
    <source>
        <strain evidence="2 3">P6497</strain>
    </source>
</reference>
<evidence type="ECO:0000313" key="3">
    <source>
        <dbReference type="Proteomes" id="UP000002640"/>
    </source>
</evidence>
<dbReference type="OMA" id="MSALANY"/>
<organism evidence="2 3">
    <name type="scientific">Phytophthora sojae (strain P6497)</name>
    <name type="common">Soybean stem and root rot agent</name>
    <name type="synonym">Phytophthora megasperma f. sp. glycines</name>
    <dbReference type="NCBI Taxonomy" id="1094619"/>
    <lineage>
        <taxon>Eukaryota</taxon>
        <taxon>Sar</taxon>
        <taxon>Stramenopiles</taxon>
        <taxon>Oomycota</taxon>
        <taxon>Peronosporomycetes</taxon>
        <taxon>Peronosporales</taxon>
        <taxon>Peronosporaceae</taxon>
        <taxon>Phytophthora</taxon>
    </lineage>
</organism>
<gene>
    <name evidence="2" type="ORF">PHYSODRAFT_563205</name>
</gene>
<evidence type="ECO:0000313" key="2">
    <source>
        <dbReference type="EMBL" id="EGZ12461.1"/>
    </source>
</evidence>
<dbReference type="AlphaFoldDB" id="G4ZWT7"/>
<keyword evidence="3" id="KW-1185">Reference proteome</keyword>
<dbReference type="Proteomes" id="UP000002640">
    <property type="component" value="Unassembled WGS sequence"/>
</dbReference>
<feature type="region of interest" description="Disordered" evidence="1">
    <location>
        <begin position="17"/>
        <end position="40"/>
    </location>
</feature>
<sequence length="312" mass="34753">MNPPPISQAVRLSTSPSDLIPVNEPSDRRQQNFRPSRAQQEVHDAILAPAYIGKDGDVYMDHVRTLTTTKFLAHPAIASRLFDIEFSACDLSILHFPRFALDSQLDRSKAKAVNMRNFSSKVALPELPDKPMFSDLTEALSVLYTFAKEFFNEETRDVFVAAKDFGEQLEDFAPWSSSEVHILAFWFSNIIGAYRLAVASRARANQASGTNGPSPTRDSTRAVHKGGNDAVARQGVKRRDRKVPQEISAQVPKKDGRQLCLRYASVQGCSSKSKDRCLQSFLAHFEPAELPEAVAAYIRDTYGGVRTFAKQE</sequence>
<dbReference type="GeneID" id="20663709"/>
<feature type="compositionally biased region" description="Polar residues" evidence="1">
    <location>
        <begin position="205"/>
        <end position="217"/>
    </location>
</feature>
<protein>
    <submittedName>
        <fullName evidence="2">Uncharacterized protein</fullName>
    </submittedName>
</protein>
<dbReference type="EMBL" id="JH159157">
    <property type="protein sequence ID" value="EGZ12461.1"/>
    <property type="molecule type" value="Genomic_DNA"/>
</dbReference>
<feature type="region of interest" description="Disordered" evidence="1">
    <location>
        <begin position="205"/>
        <end position="237"/>
    </location>
</feature>
<dbReference type="KEGG" id="psoj:PHYSODRAFT_563205"/>
<dbReference type="InParanoid" id="G4ZWT7"/>
<name>G4ZWT7_PHYSP</name>
<proteinExistence type="predicted"/>
<accession>G4ZWT7</accession>
<dbReference type="RefSeq" id="XP_009532794.1">
    <property type="nucleotide sequence ID" value="XM_009534499.1"/>
</dbReference>
<evidence type="ECO:0000256" key="1">
    <source>
        <dbReference type="SAM" id="MobiDB-lite"/>
    </source>
</evidence>